<protein>
    <submittedName>
        <fullName evidence="1">Uncharacterized protein</fullName>
    </submittedName>
</protein>
<dbReference type="Proteomes" id="UP000037696">
    <property type="component" value="Unassembled WGS sequence"/>
</dbReference>
<sequence length="137" mass="15468">MGLRERRSILQLKIEMIWRSRTSKCTLGYQGVVTVKTEIHLGLVYPQPGLNLNVCCILHPVTTPRPGLTRCLEFSMASPPREHQSIVGIPIVQATFLQKGELVLGCWLPEFRRDLRTTMQFGVCNYEVHLLHAGTLG</sequence>
<gene>
    <name evidence="1" type="ORF">ACN38_g748</name>
</gene>
<evidence type="ECO:0000313" key="2">
    <source>
        <dbReference type="Proteomes" id="UP000037696"/>
    </source>
</evidence>
<accession>A0A0M8PIG5</accession>
<comment type="caution">
    <text evidence="1">The sequence shown here is derived from an EMBL/GenBank/DDBJ whole genome shotgun (WGS) entry which is preliminary data.</text>
</comment>
<evidence type="ECO:0000313" key="1">
    <source>
        <dbReference type="EMBL" id="KOS48330.1"/>
    </source>
</evidence>
<keyword evidence="2" id="KW-1185">Reference proteome</keyword>
<proteinExistence type="predicted"/>
<dbReference type="EMBL" id="LHQQ01000006">
    <property type="protein sequence ID" value="KOS48330.1"/>
    <property type="molecule type" value="Genomic_DNA"/>
</dbReference>
<reference evidence="1 2" key="1">
    <citation type="submission" date="2015-08" db="EMBL/GenBank/DDBJ databases">
        <title>Genome sequencing of Penicillium nordicum.</title>
        <authorList>
            <person name="Nguyen H.D."/>
            <person name="Seifert K.A."/>
        </authorList>
    </citation>
    <scope>NUCLEOTIDE SEQUENCE [LARGE SCALE GENOMIC DNA]</scope>
    <source>
        <strain evidence="1 2">DAOMC 185683</strain>
    </source>
</reference>
<dbReference type="AlphaFoldDB" id="A0A0M8PIG5"/>
<name>A0A0M8PIG5_9EURO</name>
<organism evidence="1 2">
    <name type="scientific">Penicillium nordicum</name>
    <dbReference type="NCBI Taxonomy" id="229535"/>
    <lineage>
        <taxon>Eukaryota</taxon>
        <taxon>Fungi</taxon>
        <taxon>Dikarya</taxon>
        <taxon>Ascomycota</taxon>
        <taxon>Pezizomycotina</taxon>
        <taxon>Eurotiomycetes</taxon>
        <taxon>Eurotiomycetidae</taxon>
        <taxon>Eurotiales</taxon>
        <taxon>Aspergillaceae</taxon>
        <taxon>Penicillium</taxon>
    </lineage>
</organism>